<evidence type="ECO:0000256" key="1">
    <source>
        <dbReference type="SAM" id="MobiDB-lite"/>
    </source>
</evidence>
<protein>
    <submittedName>
        <fullName evidence="2">Uncharacterized protein</fullName>
    </submittedName>
</protein>
<reference evidence="2" key="1">
    <citation type="submission" date="2021-10" db="EMBL/GenBank/DDBJ databases">
        <title>Melipona bicolor Genome sequencing and assembly.</title>
        <authorList>
            <person name="Araujo N.S."/>
            <person name="Arias M.C."/>
        </authorList>
    </citation>
    <scope>NUCLEOTIDE SEQUENCE</scope>
    <source>
        <strain evidence="2">USP_2M_L1-L4_2017</strain>
        <tissue evidence="2">Whole body</tissue>
    </source>
</reference>
<sequence>MFCIEEWESRKVRLAGGAQRAVTMTARFRRWRQPTVKKVGGPEDPEGPKTKISPSVRDVSKVKDYYPESLVTRGRAGDEDYGSIRAIKWRNLSARLASRVAASSLARQQPAEGSPWVQGSKEAKRGRDKNERGGADSPG</sequence>
<gene>
    <name evidence="2" type="ORF">K0M31_010032</name>
</gene>
<keyword evidence="3" id="KW-1185">Reference proteome</keyword>
<organism evidence="2 3">
    <name type="scientific">Melipona bicolor</name>
    <dbReference type="NCBI Taxonomy" id="60889"/>
    <lineage>
        <taxon>Eukaryota</taxon>
        <taxon>Metazoa</taxon>
        <taxon>Ecdysozoa</taxon>
        <taxon>Arthropoda</taxon>
        <taxon>Hexapoda</taxon>
        <taxon>Insecta</taxon>
        <taxon>Pterygota</taxon>
        <taxon>Neoptera</taxon>
        <taxon>Endopterygota</taxon>
        <taxon>Hymenoptera</taxon>
        <taxon>Apocrita</taxon>
        <taxon>Aculeata</taxon>
        <taxon>Apoidea</taxon>
        <taxon>Anthophila</taxon>
        <taxon>Apidae</taxon>
        <taxon>Melipona</taxon>
    </lineage>
</organism>
<dbReference type="Proteomes" id="UP001177670">
    <property type="component" value="Unassembled WGS sequence"/>
</dbReference>
<name>A0AA40KIR1_9HYME</name>
<dbReference type="EMBL" id="JAHYIQ010000025">
    <property type="protein sequence ID" value="KAK1121721.1"/>
    <property type="molecule type" value="Genomic_DNA"/>
</dbReference>
<evidence type="ECO:0000313" key="3">
    <source>
        <dbReference type="Proteomes" id="UP001177670"/>
    </source>
</evidence>
<proteinExistence type="predicted"/>
<dbReference type="AlphaFoldDB" id="A0AA40KIR1"/>
<feature type="compositionally biased region" description="Basic and acidic residues" evidence="1">
    <location>
        <begin position="121"/>
        <end position="139"/>
    </location>
</feature>
<comment type="caution">
    <text evidence="2">The sequence shown here is derived from an EMBL/GenBank/DDBJ whole genome shotgun (WGS) entry which is preliminary data.</text>
</comment>
<accession>A0AA40KIR1</accession>
<feature type="region of interest" description="Disordered" evidence="1">
    <location>
        <begin position="33"/>
        <end position="58"/>
    </location>
</feature>
<evidence type="ECO:0000313" key="2">
    <source>
        <dbReference type="EMBL" id="KAK1121721.1"/>
    </source>
</evidence>
<feature type="region of interest" description="Disordered" evidence="1">
    <location>
        <begin position="99"/>
        <end position="139"/>
    </location>
</feature>